<name>A0ABU1I2K7_9MICO</name>
<dbReference type="EMBL" id="JAVIZA010000001">
    <property type="protein sequence ID" value="MDR6167727.1"/>
    <property type="molecule type" value="Genomic_DNA"/>
</dbReference>
<evidence type="ECO:0000256" key="1">
    <source>
        <dbReference type="ARBA" id="ARBA00022795"/>
    </source>
</evidence>
<proteinExistence type="predicted"/>
<evidence type="ECO:0000313" key="3">
    <source>
        <dbReference type="Proteomes" id="UP001260188"/>
    </source>
</evidence>
<dbReference type="GO" id="GO:0008168">
    <property type="term" value="F:methyltransferase activity"/>
    <property type="evidence" value="ECO:0007669"/>
    <property type="project" value="UniProtKB-KW"/>
</dbReference>
<dbReference type="InterPro" id="IPR007809">
    <property type="entry name" value="FlgN-like"/>
</dbReference>
<comment type="caution">
    <text evidence="2">The sequence shown here is derived from an EMBL/GenBank/DDBJ whole genome shotgun (WGS) entry which is preliminary data.</text>
</comment>
<dbReference type="Proteomes" id="UP001260188">
    <property type="component" value="Unassembled WGS sequence"/>
</dbReference>
<protein>
    <submittedName>
        <fullName evidence="2">Precorrin-4 methylase</fullName>
    </submittedName>
</protein>
<organism evidence="2 3">
    <name type="scientific">Microbacterium paludicola</name>
    <dbReference type="NCBI Taxonomy" id="300019"/>
    <lineage>
        <taxon>Bacteria</taxon>
        <taxon>Bacillati</taxon>
        <taxon>Actinomycetota</taxon>
        <taxon>Actinomycetes</taxon>
        <taxon>Micrococcales</taxon>
        <taxon>Microbacteriaceae</taxon>
        <taxon>Microbacterium</taxon>
    </lineage>
</organism>
<keyword evidence="2" id="KW-0808">Transferase</keyword>
<dbReference type="Pfam" id="PF05130">
    <property type="entry name" value="FlgN"/>
    <property type="match status" value="1"/>
</dbReference>
<dbReference type="GO" id="GO:0032259">
    <property type="term" value="P:methylation"/>
    <property type="evidence" value="ECO:0007669"/>
    <property type="project" value="UniProtKB-KW"/>
</dbReference>
<dbReference type="InterPro" id="IPR036679">
    <property type="entry name" value="FlgN-like_sf"/>
</dbReference>
<dbReference type="Gene3D" id="1.20.58.300">
    <property type="entry name" value="FlgN-like"/>
    <property type="match status" value="1"/>
</dbReference>
<evidence type="ECO:0000313" key="2">
    <source>
        <dbReference type="EMBL" id="MDR6167727.1"/>
    </source>
</evidence>
<keyword evidence="3" id="KW-1185">Reference proteome</keyword>
<sequence length="173" mass="19239">MRSMGGCSGKGDTLGANELSMQLWRERELLEMLIFKLEEQRLLLEAGNTRWIHLASREIERVLEELRESGLGRDVEVAAVAREWGVPEAATLSELLDSAPTGTWRDVFAEHRAALTERMAEVSQLKEANETHLRAASRAVDETLAGLESGTGEYTTGGGRVREDTARIVDREM</sequence>
<gene>
    <name evidence="2" type="ORF">QE367_001931</name>
</gene>
<dbReference type="SUPFAM" id="SSF140566">
    <property type="entry name" value="FlgN-like"/>
    <property type="match status" value="1"/>
</dbReference>
<keyword evidence="1" id="KW-1005">Bacterial flagellum biogenesis</keyword>
<keyword evidence="2" id="KW-0489">Methyltransferase</keyword>
<accession>A0ABU1I2K7</accession>
<reference evidence="2 3" key="1">
    <citation type="submission" date="2023-08" db="EMBL/GenBank/DDBJ databases">
        <title>Functional and genomic diversity of the sorghum phyllosphere microbiome.</title>
        <authorList>
            <person name="Shade A."/>
        </authorList>
    </citation>
    <scope>NUCLEOTIDE SEQUENCE [LARGE SCALE GENOMIC DNA]</scope>
    <source>
        <strain evidence="2 3">SORGH_AS_0919</strain>
    </source>
</reference>